<dbReference type="AlphaFoldDB" id="A0A2P2QUF6"/>
<sequence length="64" mass="7534">MAFRSFSSDAEIQNYCKLQRLQESPSTQNIPIKYVDAFSDINCQMRGISVLLTFWLLKLYRLQI</sequence>
<organism evidence="1">
    <name type="scientific">Rhizophora mucronata</name>
    <name type="common">Asiatic mangrove</name>
    <dbReference type="NCBI Taxonomy" id="61149"/>
    <lineage>
        <taxon>Eukaryota</taxon>
        <taxon>Viridiplantae</taxon>
        <taxon>Streptophyta</taxon>
        <taxon>Embryophyta</taxon>
        <taxon>Tracheophyta</taxon>
        <taxon>Spermatophyta</taxon>
        <taxon>Magnoliopsida</taxon>
        <taxon>eudicotyledons</taxon>
        <taxon>Gunneridae</taxon>
        <taxon>Pentapetalae</taxon>
        <taxon>rosids</taxon>
        <taxon>fabids</taxon>
        <taxon>Malpighiales</taxon>
        <taxon>Rhizophoraceae</taxon>
        <taxon>Rhizophora</taxon>
    </lineage>
</organism>
<evidence type="ECO:0000313" key="1">
    <source>
        <dbReference type="EMBL" id="MBX70494.1"/>
    </source>
</evidence>
<proteinExistence type="predicted"/>
<reference evidence="1" key="1">
    <citation type="submission" date="2018-02" db="EMBL/GenBank/DDBJ databases">
        <title>Rhizophora mucronata_Transcriptome.</title>
        <authorList>
            <person name="Meera S.P."/>
            <person name="Sreeshan A."/>
            <person name="Augustine A."/>
        </authorList>
    </citation>
    <scope>NUCLEOTIDE SEQUENCE</scope>
    <source>
        <tissue evidence="1">Leaf</tissue>
    </source>
</reference>
<dbReference type="EMBL" id="GGEC01090010">
    <property type="protein sequence ID" value="MBX70494.1"/>
    <property type="molecule type" value="Transcribed_RNA"/>
</dbReference>
<name>A0A2P2QUF6_RHIMU</name>
<accession>A0A2P2QUF6</accession>
<protein>
    <submittedName>
        <fullName evidence="1">Uncharacterized protein</fullName>
    </submittedName>
</protein>